<dbReference type="Proteomes" id="UP001346149">
    <property type="component" value="Unassembled WGS sequence"/>
</dbReference>
<sequence>MSPTPSSQTWPTWTSYLGEALCNEDHKVKVATECTAVPVHVVLSIDTDKTSEEDLLNTVTKAKEHLEQLGLLVTEYTSYPHTCSITGHYVL</sequence>
<name>A0AAN7RDK4_TRANT</name>
<accession>A0AAN7RDK4</accession>
<keyword evidence="2" id="KW-1185">Reference proteome</keyword>
<proteinExistence type="predicted"/>
<evidence type="ECO:0000313" key="1">
    <source>
        <dbReference type="EMBL" id="KAK4797930.1"/>
    </source>
</evidence>
<protein>
    <submittedName>
        <fullName evidence="1">Uncharacterized protein</fullName>
    </submittedName>
</protein>
<dbReference type="AlphaFoldDB" id="A0AAN7RDK4"/>
<gene>
    <name evidence="1" type="ORF">SAY86_030256</name>
</gene>
<reference evidence="1 2" key="1">
    <citation type="journal article" date="2023" name="Hortic Res">
        <title>Pangenome of water caltrop reveals structural variations and asymmetric subgenome divergence after allopolyploidization.</title>
        <authorList>
            <person name="Zhang X."/>
            <person name="Chen Y."/>
            <person name="Wang L."/>
            <person name="Yuan Y."/>
            <person name="Fang M."/>
            <person name="Shi L."/>
            <person name="Lu R."/>
            <person name="Comes H.P."/>
            <person name="Ma Y."/>
            <person name="Chen Y."/>
            <person name="Huang G."/>
            <person name="Zhou Y."/>
            <person name="Zheng Z."/>
            <person name="Qiu Y."/>
        </authorList>
    </citation>
    <scope>NUCLEOTIDE SEQUENCE [LARGE SCALE GENOMIC DNA]</scope>
    <source>
        <strain evidence="1">F231</strain>
    </source>
</reference>
<organism evidence="1 2">
    <name type="scientific">Trapa natans</name>
    <name type="common">Water chestnut</name>
    <dbReference type="NCBI Taxonomy" id="22666"/>
    <lineage>
        <taxon>Eukaryota</taxon>
        <taxon>Viridiplantae</taxon>
        <taxon>Streptophyta</taxon>
        <taxon>Embryophyta</taxon>
        <taxon>Tracheophyta</taxon>
        <taxon>Spermatophyta</taxon>
        <taxon>Magnoliopsida</taxon>
        <taxon>eudicotyledons</taxon>
        <taxon>Gunneridae</taxon>
        <taxon>Pentapetalae</taxon>
        <taxon>rosids</taxon>
        <taxon>malvids</taxon>
        <taxon>Myrtales</taxon>
        <taxon>Lythraceae</taxon>
        <taxon>Trapa</taxon>
    </lineage>
</organism>
<dbReference type="EMBL" id="JAXQNO010000005">
    <property type="protein sequence ID" value="KAK4797930.1"/>
    <property type="molecule type" value="Genomic_DNA"/>
</dbReference>
<comment type="caution">
    <text evidence="1">The sequence shown here is derived from an EMBL/GenBank/DDBJ whole genome shotgun (WGS) entry which is preliminary data.</text>
</comment>
<evidence type="ECO:0000313" key="2">
    <source>
        <dbReference type="Proteomes" id="UP001346149"/>
    </source>
</evidence>